<dbReference type="CDD" id="cd01448">
    <property type="entry name" value="TST_Repeat_1"/>
    <property type="match status" value="1"/>
</dbReference>
<proteinExistence type="predicted"/>
<evidence type="ECO:0000259" key="4">
    <source>
        <dbReference type="PROSITE" id="PS50206"/>
    </source>
</evidence>
<dbReference type="InterPro" id="IPR007272">
    <property type="entry name" value="Sulf_transp_TsuA/YedE"/>
</dbReference>
<feature type="transmembrane region" description="Helical" evidence="3">
    <location>
        <begin position="71"/>
        <end position="92"/>
    </location>
</feature>
<evidence type="ECO:0000256" key="2">
    <source>
        <dbReference type="RuleBase" id="RU000507"/>
    </source>
</evidence>
<dbReference type="PROSITE" id="PS00380">
    <property type="entry name" value="RHODANESE_1"/>
    <property type="match status" value="1"/>
</dbReference>
<dbReference type="PROSITE" id="PS00683">
    <property type="entry name" value="RHODANESE_2"/>
    <property type="match status" value="1"/>
</dbReference>
<reference evidence="5 6" key="1">
    <citation type="journal article" date="2016" name="Nat. Commun.">
        <title>Thousands of microbial genomes shed light on interconnected biogeochemical processes in an aquifer system.</title>
        <authorList>
            <person name="Anantharaman K."/>
            <person name="Brown C.T."/>
            <person name="Hug L.A."/>
            <person name="Sharon I."/>
            <person name="Castelle C.J."/>
            <person name="Probst A.J."/>
            <person name="Thomas B.C."/>
            <person name="Singh A."/>
            <person name="Wilkins M.J."/>
            <person name="Karaoz U."/>
            <person name="Brodie E.L."/>
            <person name="Williams K.H."/>
            <person name="Hubbard S.S."/>
            <person name="Banfield J.F."/>
        </authorList>
    </citation>
    <scope>NUCLEOTIDE SEQUENCE [LARGE SCALE GENOMIC DNA]</scope>
</reference>
<organism evidence="5 6">
    <name type="scientific">Candidatus Wallbacteria bacterium GWC2_49_35</name>
    <dbReference type="NCBI Taxonomy" id="1817813"/>
    <lineage>
        <taxon>Bacteria</taxon>
        <taxon>Candidatus Walliibacteriota</taxon>
    </lineage>
</organism>
<dbReference type="PROSITE" id="PS50206">
    <property type="entry name" value="RHODANESE_3"/>
    <property type="match status" value="3"/>
</dbReference>
<name>A0A1F7WS56_9BACT</name>
<dbReference type="Gene3D" id="3.40.250.10">
    <property type="entry name" value="Rhodanese-like domain"/>
    <property type="match status" value="3"/>
</dbReference>
<protein>
    <recommendedName>
        <fullName evidence="2">Sulfurtransferase</fullName>
    </recommendedName>
</protein>
<dbReference type="AlphaFoldDB" id="A0A1F7WS56"/>
<dbReference type="PANTHER" id="PTHR43855">
    <property type="entry name" value="THIOSULFATE SULFURTRANSFERASE"/>
    <property type="match status" value="1"/>
</dbReference>
<dbReference type="SUPFAM" id="SSF52821">
    <property type="entry name" value="Rhodanese/Cell cycle control phosphatase"/>
    <property type="match status" value="3"/>
</dbReference>
<dbReference type="Proteomes" id="UP000178735">
    <property type="component" value="Unassembled WGS sequence"/>
</dbReference>
<dbReference type="InterPro" id="IPR001307">
    <property type="entry name" value="Thiosulphate_STrfase_CS"/>
</dbReference>
<keyword evidence="3" id="KW-0472">Membrane</keyword>
<feature type="transmembrane region" description="Helical" evidence="3">
    <location>
        <begin position="140"/>
        <end position="165"/>
    </location>
</feature>
<evidence type="ECO:0000256" key="1">
    <source>
        <dbReference type="ARBA" id="ARBA00022737"/>
    </source>
</evidence>
<dbReference type="CDD" id="cd01449">
    <property type="entry name" value="TST_Repeat_2"/>
    <property type="match status" value="1"/>
</dbReference>
<keyword evidence="3" id="KW-1133">Transmembrane helix</keyword>
<sequence>MAYIIGVSFGWVLERAGFGSSRRLSAIFYFRDMTVLKVMFTAVITAMIGLIYCINLGIIDPAGLYYMPSVYGAQIAGGLIFGAGFVMGGWCPGTAAVGMASGKIDAFLFIVGSFAGSILFNESFSLIKPLYTMGDSGVSFAYSALGMSQPAFAFLFTLVAVACFWGSEYVERAVSGTGEYLGTPFLKAFSLALVSCAAMLFVFTGSAREASGEMDPGSGAAPPPAISEAAILEGVGEAADHIEPEELADALADGEKGLLVVDVRPPDEFRKFNIRGAVNVELKDLADFIRPYKNSGRVVLYSNGMTHPAQARDSLARLGYQNVYILTDGLAGFTERCLKPVSLRKEPLSASDAGKVAKWRRFFNAAGTAGVIAGDGAAADKTDAPAAPVLKTEVPPATANLRLVETVWLKDKLGSAGLKIIDLRPQPEYNRSHIPGAMSLNVESIRGFVDAVPSMLLPAKMLVEHFSMLGLSGTDHVVICYGDKPHDAAIFAIALERVGHAGYSILNGGFAKWEAEKYPVDNRLPAVTRSEYPLPKGPDDFSVGYKKVLEASSSKSAVIIDVRPSEFYSGKKSDEARAGHIPGALNRPYTEDIVKTADIASLKPVDELEKEYLKIVPSRETEIIIHCRTGHQASQTFFVMKSLLGYKNVKWYDGGWTEWSSKEELPIEK</sequence>
<dbReference type="GO" id="GO:0004792">
    <property type="term" value="F:thiosulfate-cyanide sulfurtransferase activity"/>
    <property type="evidence" value="ECO:0007669"/>
    <property type="project" value="InterPro"/>
</dbReference>
<feature type="transmembrane region" description="Helical" evidence="3">
    <location>
        <begin position="104"/>
        <end position="120"/>
    </location>
</feature>
<dbReference type="InterPro" id="IPR036873">
    <property type="entry name" value="Rhodanese-like_dom_sf"/>
</dbReference>
<dbReference type="Pfam" id="PF04143">
    <property type="entry name" value="Sulf_transp"/>
    <property type="match status" value="1"/>
</dbReference>
<feature type="transmembrane region" description="Helical" evidence="3">
    <location>
        <begin position="38"/>
        <end position="59"/>
    </location>
</feature>
<keyword evidence="3" id="KW-0812">Transmembrane</keyword>
<feature type="domain" description="Rhodanese" evidence="4">
    <location>
        <begin position="414"/>
        <end position="522"/>
    </location>
</feature>
<comment type="caution">
    <text evidence="5">The sequence shown here is derived from an EMBL/GenBank/DDBJ whole genome shotgun (WGS) entry which is preliminary data.</text>
</comment>
<dbReference type="Pfam" id="PF00581">
    <property type="entry name" value="Rhodanese"/>
    <property type="match status" value="3"/>
</dbReference>
<dbReference type="EMBL" id="MGFH01000107">
    <property type="protein sequence ID" value="OGM05616.1"/>
    <property type="molecule type" value="Genomic_DNA"/>
</dbReference>
<feature type="domain" description="Rhodanese" evidence="4">
    <location>
        <begin position="553"/>
        <end position="668"/>
    </location>
</feature>
<evidence type="ECO:0000313" key="6">
    <source>
        <dbReference type="Proteomes" id="UP000178735"/>
    </source>
</evidence>
<dbReference type="InterPro" id="IPR051126">
    <property type="entry name" value="Thiosulfate_sulfurtransferase"/>
</dbReference>
<evidence type="ECO:0000313" key="5">
    <source>
        <dbReference type="EMBL" id="OGM05616.1"/>
    </source>
</evidence>
<keyword evidence="2 5" id="KW-0808">Transferase</keyword>
<dbReference type="STRING" id="1817813.A2008_13820"/>
<dbReference type="SMART" id="SM00450">
    <property type="entry name" value="RHOD"/>
    <property type="match status" value="3"/>
</dbReference>
<feature type="domain" description="Rhodanese" evidence="4">
    <location>
        <begin position="254"/>
        <end position="342"/>
    </location>
</feature>
<dbReference type="PANTHER" id="PTHR43855:SF1">
    <property type="entry name" value="THIOSULFATE SULFURTRANSFERASE"/>
    <property type="match status" value="1"/>
</dbReference>
<dbReference type="InterPro" id="IPR001763">
    <property type="entry name" value="Rhodanese-like_dom"/>
</dbReference>
<gene>
    <name evidence="5" type="ORF">A2008_13820</name>
</gene>
<feature type="transmembrane region" description="Helical" evidence="3">
    <location>
        <begin position="185"/>
        <end position="203"/>
    </location>
</feature>
<dbReference type="CDD" id="cd00158">
    <property type="entry name" value="RHOD"/>
    <property type="match status" value="1"/>
</dbReference>
<accession>A0A1F7WS56</accession>
<keyword evidence="1" id="KW-0677">Repeat</keyword>
<evidence type="ECO:0000256" key="3">
    <source>
        <dbReference type="SAM" id="Phobius"/>
    </source>
</evidence>